<evidence type="ECO:0000259" key="9">
    <source>
        <dbReference type="Pfam" id="PF07928"/>
    </source>
</evidence>
<organism evidence="11 12">
    <name type="scientific">Apolygus lucorum</name>
    <name type="common">Small green plant bug</name>
    <name type="synonym">Lygocoris lucorum</name>
    <dbReference type="NCBI Taxonomy" id="248454"/>
    <lineage>
        <taxon>Eukaryota</taxon>
        <taxon>Metazoa</taxon>
        <taxon>Ecdysozoa</taxon>
        <taxon>Arthropoda</taxon>
        <taxon>Hexapoda</taxon>
        <taxon>Insecta</taxon>
        <taxon>Pterygota</taxon>
        <taxon>Neoptera</taxon>
        <taxon>Paraneoptera</taxon>
        <taxon>Hemiptera</taxon>
        <taxon>Heteroptera</taxon>
        <taxon>Panheteroptera</taxon>
        <taxon>Cimicomorpha</taxon>
        <taxon>Miridae</taxon>
        <taxon>Mirini</taxon>
        <taxon>Apolygus</taxon>
    </lineage>
</organism>
<dbReference type="GO" id="GO:0005829">
    <property type="term" value="C:cytosol"/>
    <property type="evidence" value="ECO:0007669"/>
    <property type="project" value="GOC"/>
</dbReference>
<feature type="domain" description="Vacuolar protein sorting-associated protein 54 C-terminal" evidence="9">
    <location>
        <begin position="725"/>
        <end position="853"/>
    </location>
</feature>
<name>A0A6A4JWT5_APOLU</name>
<dbReference type="EMBL" id="WIXP02000005">
    <property type="protein sequence ID" value="KAF6210161.1"/>
    <property type="molecule type" value="Genomic_DNA"/>
</dbReference>
<feature type="domain" description="Vacuolar protein sorting-associated protein 54 N-terminal" evidence="10">
    <location>
        <begin position="261"/>
        <end position="418"/>
    </location>
</feature>
<keyword evidence="5" id="KW-0653">Protein transport</keyword>
<protein>
    <recommendedName>
        <fullName evidence="3">Vacuolar protein sorting-associated protein 54</fullName>
    </recommendedName>
</protein>
<feature type="compositionally biased region" description="Polar residues" evidence="8">
    <location>
        <begin position="79"/>
        <end position="95"/>
    </location>
</feature>
<comment type="caution">
    <text evidence="11">The sequence shown here is derived from an EMBL/GenBank/DDBJ whole genome shotgun (WGS) entry which is preliminary data.</text>
</comment>
<evidence type="ECO:0000256" key="4">
    <source>
        <dbReference type="ARBA" id="ARBA00022448"/>
    </source>
</evidence>
<evidence type="ECO:0000259" key="10">
    <source>
        <dbReference type="Pfam" id="PF10475"/>
    </source>
</evidence>
<sequence length="968" mass="109408">MMSVSSDIKVSWTLCNYCSNSEFSSIEKFVSHLREKHCSQEGGSYVCRYGENDVCWTLPVEGVSDSDYEKHVLRHHVPASSSGTASRKVSTSSAGSDRLSYPNHKWALSSTAQNLPAVLNDPSKGKQQKDFFTKLWGESFVEVTSVPDPSYLPHVTRANFERYLKKITKRHQKHLKFVSSIPKSTSQSDLLKTFPSVRLTKYSERQQQFDLSPIPKIFLKPNLDLSNFDIFNAVYSQTSSKSHKSVGEPLPVAASSTKLLQEKLTHYLDLVEVLIAQQVAQKSDAFFHAMASHDTLMDQLDQTISTVKALRSKISKIEQDVVNNSLLVLKSERSRSNHQQVYEKLRVMATVMQTQSTIQLLLSNRDYVGALDLIQATEDLLEQELAGVHSFRHLGSELTEMLKVIDTLMTEEFERYCSADLNRPLTEAQPEMLEEEKLICIVMGLLRRGNFEFIEIYKKEVISAVKAAVKQVAIEIVVGSDSQGDLGLEEQLKMLKVDEWFRLHTNTSHALLRLCRRVKKSYDLMVGAANIGAGQFVGAKEMEGLILSESNDSFLSAADHEKVLNKLHDLLVYICKFSQERCAQLLSSRTLICNEEKSKEDNRTNSHWWMERATLSQLKDLAKLVNDMNRSWEALCPGASIHSFKSAFAHQANRFMYKFHVERTTRLHLILDGEPWKRTDVPASFQKLVDLIANNGRFAVSKDGIELPTSNGQINAEKSLQIGSETFAVVGTVLMLVKIVAEYCFHAEEIPLCAESLLRYVSDLLVQFNSKCYKLILGGEALSEKTGLKKITSTNLALLLRALHLVLWLIPHVRVHFQGLIGESFKDHLEDVTVLIKNHALGIMSKLTDIMKSLITAELRNWDAKPPVPSKSFQNICKHLKKLHEAVVNVLPLEQIQELYKEINTRFKDIFSEKLQKMNIVNDGGVTHGLVSTELIFYLEDLRRVEALPKESLELSAMNDIWTSKSAV</sequence>
<dbReference type="GO" id="GO:0006896">
    <property type="term" value="P:Golgi to vacuole transport"/>
    <property type="evidence" value="ECO:0007669"/>
    <property type="project" value="TreeGrafter"/>
</dbReference>
<evidence type="ECO:0000256" key="6">
    <source>
        <dbReference type="ARBA" id="ARBA00023034"/>
    </source>
</evidence>
<evidence type="ECO:0000256" key="7">
    <source>
        <dbReference type="ARBA" id="ARBA00023054"/>
    </source>
</evidence>
<dbReference type="PANTHER" id="PTHR12965">
    <property type="entry name" value="VACUOLAR PROTEIN SORTING 54"/>
    <property type="match status" value="1"/>
</dbReference>
<keyword evidence="7" id="KW-0175">Coiled coil</keyword>
<evidence type="ECO:0000313" key="12">
    <source>
        <dbReference type="Proteomes" id="UP000466442"/>
    </source>
</evidence>
<comment type="similarity">
    <text evidence="2">Belongs to the VPS54 family.</text>
</comment>
<keyword evidence="4" id="KW-0813">Transport</keyword>
<dbReference type="Pfam" id="PF07928">
    <property type="entry name" value="Vps54"/>
    <property type="match status" value="1"/>
</dbReference>
<feature type="region of interest" description="Disordered" evidence="8">
    <location>
        <begin position="77"/>
        <end position="97"/>
    </location>
</feature>
<comment type="subcellular location">
    <subcellularLocation>
        <location evidence="1">Golgi apparatus</location>
        <location evidence="1">trans-Golgi network</location>
    </subcellularLocation>
</comment>
<keyword evidence="12" id="KW-1185">Reference proteome</keyword>
<dbReference type="GO" id="GO:0019905">
    <property type="term" value="F:syntaxin binding"/>
    <property type="evidence" value="ECO:0007669"/>
    <property type="project" value="TreeGrafter"/>
</dbReference>
<dbReference type="Gene3D" id="1.20.1280.130">
    <property type="match status" value="1"/>
</dbReference>
<gene>
    <name evidence="11" type="ORF">GE061_013263</name>
</gene>
<dbReference type="InterPro" id="IPR039745">
    <property type="entry name" value="Vps54"/>
</dbReference>
<evidence type="ECO:0000256" key="5">
    <source>
        <dbReference type="ARBA" id="ARBA00022927"/>
    </source>
</evidence>
<evidence type="ECO:0000313" key="11">
    <source>
        <dbReference type="EMBL" id="KAF6210161.1"/>
    </source>
</evidence>
<dbReference type="OrthoDB" id="10259024at2759"/>
<dbReference type="Pfam" id="PF10475">
    <property type="entry name" value="Vps54_N"/>
    <property type="match status" value="1"/>
</dbReference>
<evidence type="ECO:0000256" key="8">
    <source>
        <dbReference type="SAM" id="MobiDB-lite"/>
    </source>
</evidence>
<dbReference type="GO" id="GO:0000938">
    <property type="term" value="C:GARP complex"/>
    <property type="evidence" value="ECO:0007669"/>
    <property type="project" value="InterPro"/>
</dbReference>
<evidence type="ECO:0000256" key="1">
    <source>
        <dbReference type="ARBA" id="ARBA00004601"/>
    </source>
</evidence>
<keyword evidence="6" id="KW-0333">Golgi apparatus</keyword>
<evidence type="ECO:0000256" key="3">
    <source>
        <dbReference type="ARBA" id="ARBA00017665"/>
    </source>
</evidence>
<dbReference type="InterPro" id="IPR019515">
    <property type="entry name" value="VPS54_N"/>
</dbReference>
<evidence type="ECO:0000256" key="2">
    <source>
        <dbReference type="ARBA" id="ARBA00009150"/>
    </source>
</evidence>
<accession>A0A6A4JWT5</accession>
<proteinExistence type="inferred from homology"/>
<reference evidence="11" key="1">
    <citation type="journal article" date="2021" name="Mol. Ecol. Resour.">
        <title>Apolygus lucorum genome provides insights into omnivorousness and mesophyll feeding.</title>
        <authorList>
            <person name="Liu Y."/>
            <person name="Liu H."/>
            <person name="Wang H."/>
            <person name="Huang T."/>
            <person name="Liu B."/>
            <person name="Yang B."/>
            <person name="Yin L."/>
            <person name="Li B."/>
            <person name="Zhang Y."/>
            <person name="Zhang S."/>
            <person name="Jiang F."/>
            <person name="Zhang X."/>
            <person name="Ren Y."/>
            <person name="Wang B."/>
            <person name="Wang S."/>
            <person name="Lu Y."/>
            <person name="Wu K."/>
            <person name="Fan W."/>
            <person name="Wang G."/>
        </authorList>
    </citation>
    <scope>NUCLEOTIDE SEQUENCE</scope>
    <source>
        <strain evidence="11">12Hb</strain>
    </source>
</reference>
<dbReference type="GO" id="GO:0015031">
    <property type="term" value="P:protein transport"/>
    <property type="evidence" value="ECO:0007669"/>
    <property type="project" value="UniProtKB-KW"/>
</dbReference>
<dbReference type="PANTHER" id="PTHR12965:SF0">
    <property type="entry name" value="VACUOLAR PROTEIN SORTING-ASSOCIATED PROTEIN 54"/>
    <property type="match status" value="1"/>
</dbReference>
<dbReference type="GO" id="GO:0042147">
    <property type="term" value="P:retrograde transport, endosome to Golgi"/>
    <property type="evidence" value="ECO:0007669"/>
    <property type="project" value="InterPro"/>
</dbReference>
<dbReference type="InterPro" id="IPR012501">
    <property type="entry name" value="Vps54_C"/>
</dbReference>
<dbReference type="AlphaFoldDB" id="A0A6A4JWT5"/>
<dbReference type="Proteomes" id="UP000466442">
    <property type="component" value="Linkage Group LG5"/>
</dbReference>